<keyword evidence="2" id="KW-1185">Reference proteome</keyword>
<dbReference type="Proteomes" id="UP001367508">
    <property type="component" value="Unassembled WGS sequence"/>
</dbReference>
<dbReference type="EMBL" id="JAYMYQ010000003">
    <property type="protein sequence ID" value="KAK7343696.1"/>
    <property type="molecule type" value="Genomic_DNA"/>
</dbReference>
<gene>
    <name evidence="1" type="ORF">VNO77_12648</name>
</gene>
<comment type="caution">
    <text evidence="1">The sequence shown here is derived from an EMBL/GenBank/DDBJ whole genome shotgun (WGS) entry which is preliminary data.</text>
</comment>
<proteinExistence type="predicted"/>
<sequence>MHTSHTSPGECTDVEILIGLPIDGTSTNGNASSPRFLAQFVQPLLGVPLSFMEDLHGSDVSMSNMSGLLQGDGTGPLDYFSPHDTSSSKGYESSIFNAKALNSTEVHNYVLSLCIIVADDLYDHPIY</sequence>
<name>A0AAN9LX08_CANGL</name>
<protein>
    <submittedName>
        <fullName evidence="1">Uncharacterized protein</fullName>
    </submittedName>
</protein>
<evidence type="ECO:0000313" key="1">
    <source>
        <dbReference type="EMBL" id="KAK7343696.1"/>
    </source>
</evidence>
<evidence type="ECO:0000313" key="2">
    <source>
        <dbReference type="Proteomes" id="UP001367508"/>
    </source>
</evidence>
<reference evidence="1 2" key="1">
    <citation type="submission" date="2024-01" db="EMBL/GenBank/DDBJ databases">
        <title>The genomes of 5 underutilized Papilionoideae crops provide insights into root nodulation and disease resistanc.</title>
        <authorList>
            <person name="Jiang F."/>
        </authorList>
    </citation>
    <scope>NUCLEOTIDE SEQUENCE [LARGE SCALE GENOMIC DNA]</scope>
    <source>
        <strain evidence="1">LVBAO_FW01</strain>
        <tissue evidence="1">Leaves</tissue>
    </source>
</reference>
<organism evidence="1 2">
    <name type="scientific">Canavalia gladiata</name>
    <name type="common">Sword bean</name>
    <name type="synonym">Dolichos gladiatus</name>
    <dbReference type="NCBI Taxonomy" id="3824"/>
    <lineage>
        <taxon>Eukaryota</taxon>
        <taxon>Viridiplantae</taxon>
        <taxon>Streptophyta</taxon>
        <taxon>Embryophyta</taxon>
        <taxon>Tracheophyta</taxon>
        <taxon>Spermatophyta</taxon>
        <taxon>Magnoliopsida</taxon>
        <taxon>eudicotyledons</taxon>
        <taxon>Gunneridae</taxon>
        <taxon>Pentapetalae</taxon>
        <taxon>rosids</taxon>
        <taxon>fabids</taxon>
        <taxon>Fabales</taxon>
        <taxon>Fabaceae</taxon>
        <taxon>Papilionoideae</taxon>
        <taxon>50 kb inversion clade</taxon>
        <taxon>NPAAA clade</taxon>
        <taxon>indigoferoid/millettioid clade</taxon>
        <taxon>Phaseoleae</taxon>
        <taxon>Canavalia</taxon>
    </lineage>
</organism>
<accession>A0AAN9LX08</accession>
<dbReference type="AlphaFoldDB" id="A0AAN9LX08"/>